<name>A0ABP7ZK80_9MICO</name>
<evidence type="ECO:0000259" key="4">
    <source>
        <dbReference type="Pfam" id="PF07987"/>
    </source>
</evidence>
<dbReference type="Gene3D" id="2.60.40.2230">
    <property type="entry name" value="Uncharacterised protein YcnI-like PF07987, DUF1775"/>
    <property type="match status" value="1"/>
</dbReference>
<keyword evidence="2" id="KW-0472">Membrane</keyword>
<comment type="caution">
    <text evidence="5">The sequence shown here is derived from an EMBL/GenBank/DDBJ whole genome shotgun (WGS) entry which is preliminary data.</text>
</comment>
<dbReference type="InterPro" id="IPR038507">
    <property type="entry name" value="YcnI-like_sf"/>
</dbReference>
<keyword evidence="3" id="KW-0732">Signal</keyword>
<evidence type="ECO:0000313" key="6">
    <source>
        <dbReference type="Proteomes" id="UP001415169"/>
    </source>
</evidence>
<dbReference type="EMBL" id="BAABBV010000001">
    <property type="protein sequence ID" value="GAA4161249.1"/>
    <property type="molecule type" value="Genomic_DNA"/>
</dbReference>
<dbReference type="Proteomes" id="UP001415169">
    <property type="component" value="Unassembled WGS sequence"/>
</dbReference>
<gene>
    <name evidence="5" type="ORF">GCM10022286_18440</name>
</gene>
<protein>
    <submittedName>
        <fullName evidence="5">YcnI family protein</fullName>
    </submittedName>
</protein>
<feature type="domain" description="YncI copper-binding" evidence="4">
    <location>
        <begin position="30"/>
        <end position="175"/>
    </location>
</feature>
<evidence type="ECO:0000256" key="1">
    <source>
        <dbReference type="SAM" id="MobiDB-lite"/>
    </source>
</evidence>
<proteinExistence type="predicted"/>
<evidence type="ECO:0000256" key="3">
    <source>
        <dbReference type="SAM" id="SignalP"/>
    </source>
</evidence>
<reference evidence="5" key="1">
    <citation type="journal article" date="2014" name="Int. J. Syst. Evol. Microbiol.">
        <title>Complete genome of a new Firmicutes species belonging to the dominant human colonic microbiota ('Ruminococcus bicirculans') reveals two chromosomes and a selective capacity to utilize plant glucans.</title>
        <authorList>
            <consortium name="NISC Comparative Sequencing Program"/>
            <person name="Wegmann U."/>
            <person name="Louis P."/>
            <person name="Goesmann A."/>
            <person name="Henrissat B."/>
            <person name="Duncan S.H."/>
            <person name="Flint H.J."/>
        </authorList>
    </citation>
    <scope>NUCLEOTIDE SEQUENCE</scope>
    <source>
        <strain evidence="5">JCM 17590</strain>
    </source>
</reference>
<organism evidence="5 6">
    <name type="scientific">Gryllotalpicola daejeonensis</name>
    <dbReference type="NCBI Taxonomy" id="993087"/>
    <lineage>
        <taxon>Bacteria</taxon>
        <taxon>Bacillati</taxon>
        <taxon>Actinomycetota</taxon>
        <taxon>Actinomycetes</taxon>
        <taxon>Micrococcales</taxon>
        <taxon>Microbacteriaceae</taxon>
        <taxon>Gryllotalpicola</taxon>
    </lineage>
</organism>
<feature type="signal peptide" evidence="3">
    <location>
        <begin position="1"/>
        <end position="22"/>
    </location>
</feature>
<accession>A0ABP7ZK80</accession>
<evidence type="ECO:0000313" key="5">
    <source>
        <dbReference type="EMBL" id="GAA4161249.1"/>
    </source>
</evidence>
<sequence length="239" mass="23935">MKRRFTVRAAAALVAGAALAVAAPLAASAHVRIDPQTAAAGGYSYVSFRVPTESATASTVGLTIELPTDTPFTSVSYQSVPGWTAKVTTGTLPKPVTIDGTTVTSAPTAVTFTATDGGIKPGQFGVFTLSLGKVPDTGKVELPATQKYSDGSVVNWDQPTPASGEEPEHPAPTLYINDAPPAGESAAVTATPAPGAAAQASDHQNLDIAALVVGFAGLVVGAAGLVVAVVALTRKRASA</sequence>
<evidence type="ECO:0000256" key="2">
    <source>
        <dbReference type="SAM" id="Phobius"/>
    </source>
</evidence>
<dbReference type="CDD" id="cd08545">
    <property type="entry name" value="YcnI_like"/>
    <property type="match status" value="1"/>
</dbReference>
<feature type="region of interest" description="Disordered" evidence="1">
    <location>
        <begin position="150"/>
        <end position="188"/>
    </location>
</feature>
<dbReference type="RefSeq" id="WP_344791471.1">
    <property type="nucleotide sequence ID" value="NZ_BAABBV010000001.1"/>
</dbReference>
<keyword evidence="6" id="KW-1185">Reference proteome</keyword>
<dbReference type="Pfam" id="PF07987">
    <property type="entry name" value="DUF1775"/>
    <property type="match status" value="1"/>
</dbReference>
<keyword evidence="2" id="KW-1133">Transmembrane helix</keyword>
<keyword evidence="2" id="KW-0812">Transmembrane</keyword>
<feature type="transmembrane region" description="Helical" evidence="2">
    <location>
        <begin position="208"/>
        <end position="232"/>
    </location>
</feature>
<dbReference type="InterPro" id="IPR012533">
    <property type="entry name" value="YcnI-copper_dom"/>
</dbReference>
<reference evidence="5" key="2">
    <citation type="submission" date="2023-12" db="EMBL/GenBank/DDBJ databases">
        <authorList>
            <person name="Sun Q."/>
            <person name="Inoue M."/>
        </authorList>
    </citation>
    <scope>NUCLEOTIDE SEQUENCE</scope>
    <source>
        <strain evidence="5">JCM 17590</strain>
    </source>
</reference>
<feature type="chain" id="PRO_5045471905" evidence="3">
    <location>
        <begin position="23"/>
        <end position="239"/>
    </location>
</feature>